<dbReference type="RefSeq" id="WP_103002678.1">
    <property type="nucleotide sequence ID" value="NZ_NBAX01000002.1"/>
</dbReference>
<comment type="caution">
    <text evidence="2">The sequence shown here is derived from an EMBL/GenBank/DDBJ whole genome shotgun (WGS) entry which is preliminary data.</text>
</comment>
<keyword evidence="1" id="KW-1133">Transmembrane helix</keyword>
<dbReference type="AlphaFoldDB" id="A0A2K0XN92"/>
<gene>
    <name evidence="2" type="ORF">BFS16_02795</name>
</gene>
<protein>
    <submittedName>
        <fullName evidence="2">Uncharacterized protein</fullName>
    </submittedName>
</protein>
<evidence type="ECO:0000256" key="1">
    <source>
        <dbReference type="SAM" id="Phobius"/>
    </source>
</evidence>
<feature type="transmembrane region" description="Helical" evidence="1">
    <location>
        <begin position="59"/>
        <end position="79"/>
    </location>
</feature>
<dbReference type="Proteomes" id="UP000236634">
    <property type="component" value="Unassembled WGS sequence"/>
</dbReference>
<evidence type="ECO:0000313" key="3">
    <source>
        <dbReference type="Proteomes" id="UP000236634"/>
    </source>
</evidence>
<dbReference type="EMBL" id="NBAX01000002">
    <property type="protein sequence ID" value="PNP95992.1"/>
    <property type="molecule type" value="Genomic_DNA"/>
</dbReference>
<reference evidence="2 3" key="1">
    <citation type="submission" date="2017-03" db="EMBL/GenBank/DDBJ databases">
        <authorList>
            <person name="Afonso C.L."/>
            <person name="Miller P.J."/>
            <person name="Scott M.A."/>
            <person name="Spackman E."/>
            <person name="Goraichik I."/>
            <person name="Dimitrov K.M."/>
            <person name="Suarez D.L."/>
            <person name="Swayne D.E."/>
        </authorList>
    </citation>
    <scope>NUCLEOTIDE SEQUENCE [LARGE SCALE GENOMIC DNA]</scope>
    <source>
        <strain evidence="2 3">DNF00076</strain>
    </source>
</reference>
<proteinExistence type="predicted"/>
<name>A0A2K0XN92_9BACT</name>
<keyword evidence="1" id="KW-0812">Transmembrane</keyword>
<evidence type="ECO:0000313" key="2">
    <source>
        <dbReference type="EMBL" id="PNP95992.1"/>
    </source>
</evidence>
<accession>A0A2K0XN92</accession>
<sequence length="127" mass="14823">MKINRVEDKQHIERCFKQTNSFKVPEGYFERVVHDILVSLPRQEQQVVPARHARFYPLYTRWLVAGCVLAALLSVTLYFHHTTVPSSSKQSEPTSTYTRNYTSETLEEAAFISLMDDEDLYSLFEDD</sequence>
<organism evidence="2 3">
    <name type="scientific">Hoylesella timonensis</name>
    <dbReference type="NCBI Taxonomy" id="386414"/>
    <lineage>
        <taxon>Bacteria</taxon>
        <taxon>Pseudomonadati</taxon>
        <taxon>Bacteroidota</taxon>
        <taxon>Bacteroidia</taxon>
        <taxon>Bacteroidales</taxon>
        <taxon>Prevotellaceae</taxon>
        <taxon>Hoylesella</taxon>
    </lineage>
</organism>
<keyword evidence="1" id="KW-0472">Membrane</keyword>